<keyword evidence="1" id="KW-0472">Membrane</keyword>
<protein>
    <submittedName>
        <fullName evidence="2">Putative Holin-X, holin superfamily III</fullName>
    </submittedName>
</protein>
<dbReference type="EMBL" id="FNQF01000006">
    <property type="protein sequence ID" value="SEA46789.1"/>
    <property type="molecule type" value="Genomic_DNA"/>
</dbReference>
<dbReference type="Pfam" id="PF07332">
    <property type="entry name" value="Phage_holin_3_6"/>
    <property type="match status" value="1"/>
</dbReference>
<evidence type="ECO:0000256" key="1">
    <source>
        <dbReference type="SAM" id="Phobius"/>
    </source>
</evidence>
<dbReference type="RefSeq" id="WP_093244221.1">
    <property type="nucleotide sequence ID" value="NZ_FNQF01000006.1"/>
</dbReference>
<keyword evidence="1" id="KW-1133">Transmembrane helix</keyword>
<name>A0A1H4BF57_9FLAO</name>
<dbReference type="AlphaFoldDB" id="A0A1H4BF57"/>
<reference evidence="2 3" key="1">
    <citation type="submission" date="2016-10" db="EMBL/GenBank/DDBJ databases">
        <authorList>
            <person name="de Groot N.N."/>
        </authorList>
    </citation>
    <scope>NUCLEOTIDE SEQUENCE [LARGE SCALE GENOMIC DNA]</scope>
    <source>
        <strain evidence="2 3">DSM 23581</strain>
    </source>
</reference>
<dbReference type="STRING" id="908615.SAMN05421540_10619"/>
<gene>
    <name evidence="2" type="ORF">SAMN05421540_10619</name>
</gene>
<dbReference type="Proteomes" id="UP000198820">
    <property type="component" value="Unassembled WGS sequence"/>
</dbReference>
<proteinExistence type="predicted"/>
<keyword evidence="3" id="KW-1185">Reference proteome</keyword>
<sequence>MKVNIGHHFSELSEDTKLYIQKLIEYYKLDAFKKLSKSLSTSMHLFIVGGIILLLLLFLSIGLAFLIGKELDSVSNGFFIVGGAYLVFLIISLLFGQKFIDKVVLGYMVRLMNSHDEIDIKSSLDEEKPNEKA</sequence>
<organism evidence="2 3">
    <name type="scientific">Psychroflexus halocasei</name>
    <dbReference type="NCBI Taxonomy" id="908615"/>
    <lineage>
        <taxon>Bacteria</taxon>
        <taxon>Pseudomonadati</taxon>
        <taxon>Bacteroidota</taxon>
        <taxon>Flavobacteriia</taxon>
        <taxon>Flavobacteriales</taxon>
        <taxon>Flavobacteriaceae</taxon>
        <taxon>Psychroflexus</taxon>
    </lineage>
</organism>
<evidence type="ECO:0000313" key="2">
    <source>
        <dbReference type="EMBL" id="SEA46789.1"/>
    </source>
</evidence>
<evidence type="ECO:0000313" key="3">
    <source>
        <dbReference type="Proteomes" id="UP000198820"/>
    </source>
</evidence>
<feature type="transmembrane region" description="Helical" evidence="1">
    <location>
        <begin position="74"/>
        <end position="95"/>
    </location>
</feature>
<keyword evidence="1" id="KW-0812">Transmembrane</keyword>
<accession>A0A1H4BF57</accession>
<dbReference type="InterPro" id="IPR009937">
    <property type="entry name" value="Phage_holin_3_6"/>
</dbReference>
<feature type="transmembrane region" description="Helical" evidence="1">
    <location>
        <begin position="43"/>
        <end position="68"/>
    </location>
</feature>